<feature type="region of interest" description="Disordered" evidence="1">
    <location>
        <begin position="1"/>
        <end position="23"/>
    </location>
</feature>
<dbReference type="EMBL" id="DS028100">
    <property type="protein sequence ID" value="KMP10044.1"/>
    <property type="molecule type" value="Genomic_DNA"/>
</dbReference>
<name>A0A0J6YS00_COCIT</name>
<evidence type="ECO:0000313" key="3">
    <source>
        <dbReference type="Proteomes" id="UP000054565"/>
    </source>
</evidence>
<gene>
    <name evidence="2" type="ORF">CIRG_09277</name>
</gene>
<evidence type="ECO:0000256" key="1">
    <source>
        <dbReference type="SAM" id="MobiDB-lite"/>
    </source>
</evidence>
<organism evidence="2 3">
    <name type="scientific">Coccidioides immitis RMSCC 2394</name>
    <dbReference type="NCBI Taxonomy" id="404692"/>
    <lineage>
        <taxon>Eukaryota</taxon>
        <taxon>Fungi</taxon>
        <taxon>Dikarya</taxon>
        <taxon>Ascomycota</taxon>
        <taxon>Pezizomycotina</taxon>
        <taxon>Eurotiomycetes</taxon>
        <taxon>Eurotiomycetidae</taxon>
        <taxon>Onygenales</taxon>
        <taxon>Onygenaceae</taxon>
        <taxon>Coccidioides</taxon>
    </lineage>
</organism>
<dbReference type="AlphaFoldDB" id="A0A0J6YS00"/>
<reference evidence="3" key="1">
    <citation type="journal article" date="2010" name="Genome Res.">
        <title>Population genomic sequencing of Coccidioides fungi reveals recent hybridization and transposon control.</title>
        <authorList>
            <person name="Neafsey D.E."/>
            <person name="Barker B.M."/>
            <person name="Sharpton T.J."/>
            <person name="Stajich J.E."/>
            <person name="Park D.J."/>
            <person name="Whiston E."/>
            <person name="Hung C.-Y."/>
            <person name="McMahan C."/>
            <person name="White J."/>
            <person name="Sykes S."/>
            <person name="Heiman D."/>
            <person name="Young S."/>
            <person name="Zeng Q."/>
            <person name="Abouelleil A."/>
            <person name="Aftuck L."/>
            <person name="Bessette D."/>
            <person name="Brown A."/>
            <person name="FitzGerald M."/>
            <person name="Lui A."/>
            <person name="Macdonald J.P."/>
            <person name="Priest M."/>
            <person name="Orbach M.J."/>
            <person name="Galgiani J.N."/>
            <person name="Kirkland T.N."/>
            <person name="Cole G.T."/>
            <person name="Birren B.W."/>
            <person name="Henn M.R."/>
            <person name="Taylor J.W."/>
            <person name="Rounsley S.D."/>
        </authorList>
    </citation>
    <scope>NUCLEOTIDE SEQUENCE [LARGE SCALE GENOMIC DNA]</scope>
    <source>
        <strain evidence="3">RMSCC 2394</strain>
    </source>
</reference>
<proteinExistence type="predicted"/>
<sequence length="195" mass="21481">MSLARIGAMNAGPPAISRSETVQHSTPQSQWWYGMGLGNNVKKRALTLRETVDDDDSFAVGSSISSQAIPAGGAPLISVCLHGRGPVPGEEGAGQQSRQDRHYPMFDPGLLLLVMADEFVLQGPKRGDPRTGRLGIPDFRKKLGTRYYRHLCKELRKKQNKIKQNKEMGSNDLLAQTHRNPWITEKYSASAQQGV</sequence>
<dbReference type="Proteomes" id="UP000054565">
    <property type="component" value="Unassembled WGS sequence"/>
</dbReference>
<accession>A0A0J6YS00</accession>
<protein>
    <submittedName>
        <fullName evidence="2">Uncharacterized protein</fullName>
    </submittedName>
</protein>
<evidence type="ECO:0000313" key="2">
    <source>
        <dbReference type="EMBL" id="KMP10044.1"/>
    </source>
</evidence>